<feature type="region of interest" description="Disordered" evidence="1">
    <location>
        <begin position="1"/>
        <end position="45"/>
    </location>
</feature>
<dbReference type="AlphaFoldDB" id="A0A8T1CNV1"/>
<evidence type="ECO:0000313" key="2">
    <source>
        <dbReference type="EMBL" id="KAG2926904.1"/>
    </source>
</evidence>
<accession>A0A8T1CNV1</accession>
<proteinExistence type="predicted"/>
<evidence type="ECO:0000313" key="3">
    <source>
        <dbReference type="Proteomes" id="UP000736787"/>
    </source>
</evidence>
<name>A0A8T1CNV1_9STRA</name>
<reference evidence="2" key="1">
    <citation type="submission" date="2018-10" db="EMBL/GenBank/DDBJ databases">
        <title>Effector identification in a new, highly contiguous assembly of the strawberry crown rot pathogen Phytophthora cactorum.</title>
        <authorList>
            <person name="Armitage A.D."/>
            <person name="Nellist C.F."/>
            <person name="Bates H."/>
            <person name="Vickerstaff R.J."/>
            <person name="Harrison R.J."/>
        </authorList>
    </citation>
    <scope>NUCLEOTIDE SEQUENCE</scope>
    <source>
        <strain evidence="2">4040</strain>
    </source>
</reference>
<feature type="compositionally biased region" description="Polar residues" evidence="1">
    <location>
        <begin position="1"/>
        <end position="10"/>
    </location>
</feature>
<sequence>MRRSSTSGTDLQREWAQSVRSRSAENRAGEATYTEEEYGKERRRR</sequence>
<dbReference type="EMBL" id="RCMK01000469">
    <property type="protein sequence ID" value="KAG2926904.1"/>
    <property type="molecule type" value="Genomic_DNA"/>
</dbReference>
<comment type="caution">
    <text evidence="2">The sequence shown here is derived from an EMBL/GenBank/DDBJ whole genome shotgun (WGS) entry which is preliminary data.</text>
</comment>
<protein>
    <submittedName>
        <fullName evidence="2">Uncharacterized protein</fullName>
    </submittedName>
</protein>
<dbReference type="Proteomes" id="UP000736787">
    <property type="component" value="Unassembled WGS sequence"/>
</dbReference>
<evidence type="ECO:0000256" key="1">
    <source>
        <dbReference type="SAM" id="MobiDB-lite"/>
    </source>
</evidence>
<gene>
    <name evidence="2" type="ORF">PC117_g14715</name>
</gene>
<organism evidence="2 3">
    <name type="scientific">Phytophthora cactorum</name>
    <dbReference type="NCBI Taxonomy" id="29920"/>
    <lineage>
        <taxon>Eukaryota</taxon>
        <taxon>Sar</taxon>
        <taxon>Stramenopiles</taxon>
        <taxon>Oomycota</taxon>
        <taxon>Peronosporomycetes</taxon>
        <taxon>Peronosporales</taxon>
        <taxon>Peronosporaceae</taxon>
        <taxon>Phytophthora</taxon>
    </lineage>
</organism>